<keyword evidence="1 5" id="KW-0805">Transcription regulation</keyword>
<keyword evidence="3 5" id="KW-0804">Transcription</keyword>
<dbReference type="RefSeq" id="XP_008715103.1">
    <property type="nucleotide sequence ID" value="XM_008716881.1"/>
</dbReference>
<dbReference type="GO" id="GO:0008301">
    <property type="term" value="F:DNA binding, bending"/>
    <property type="evidence" value="ECO:0007669"/>
    <property type="project" value="InterPro"/>
</dbReference>
<dbReference type="HOGENOM" id="CLU_064978_0_0_1"/>
<proteinExistence type="inferred from homology"/>
<keyword evidence="9" id="KW-1185">Reference proteome</keyword>
<evidence type="ECO:0000256" key="5">
    <source>
        <dbReference type="RuleBase" id="RU003516"/>
    </source>
</evidence>
<accession>W2S3X5</accession>
<protein>
    <recommendedName>
        <fullName evidence="7">Alpha box domain-containing protein</fullName>
    </recommendedName>
</protein>
<reference evidence="8 9" key="1">
    <citation type="submission" date="2013-03" db="EMBL/GenBank/DDBJ databases">
        <title>The Genome Sequence of Phialophora europaea CBS 101466.</title>
        <authorList>
            <consortium name="The Broad Institute Genomics Platform"/>
            <person name="Cuomo C."/>
            <person name="de Hoog S."/>
            <person name="Gorbushina A."/>
            <person name="Walker B."/>
            <person name="Young S.K."/>
            <person name="Zeng Q."/>
            <person name="Gargeya S."/>
            <person name="Fitzgerald M."/>
            <person name="Haas B."/>
            <person name="Abouelleil A."/>
            <person name="Allen A.W."/>
            <person name="Alvarado L."/>
            <person name="Arachchi H.M."/>
            <person name="Berlin A.M."/>
            <person name="Chapman S.B."/>
            <person name="Gainer-Dewar J."/>
            <person name="Goldberg J."/>
            <person name="Griggs A."/>
            <person name="Gujja S."/>
            <person name="Hansen M."/>
            <person name="Howarth C."/>
            <person name="Imamovic A."/>
            <person name="Ireland A."/>
            <person name="Larimer J."/>
            <person name="McCowan C."/>
            <person name="Murphy C."/>
            <person name="Pearson M."/>
            <person name="Poon T.W."/>
            <person name="Priest M."/>
            <person name="Roberts A."/>
            <person name="Saif S."/>
            <person name="Shea T."/>
            <person name="Sisk P."/>
            <person name="Sykes S."/>
            <person name="Wortman J."/>
            <person name="Nusbaum C."/>
            <person name="Birren B."/>
        </authorList>
    </citation>
    <scope>NUCLEOTIDE SEQUENCE [LARGE SCALE GENOMIC DNA]</scope>
    <source>
        <strain evidence="8 9">CBS 101466</strain>
    </source>
</reference>
<evidence type="ECO:0000259" key="7">
    <source>
        <dbReference type="PROSITE" id="PS51325"/>
    </source>
</evidence>
<comment type="subcellular location">
    <subcellularLocation>
        <location evidence="5">Nucleus</location>
    </subcellularLocation>
</comment>
<feature type="compositionally biased region" description="Low complexity" evidence="6">
    <location>
        <begin position="26"/>
        <end position="67"/>
    </location>
</feature>
<sequence>MSHDAQVQGALEAYYALTPDQQSIFSQLSATPSSASSPQSPSSIDMNSPASHQSPQPASRAAVVGGRRVSRSRARQSQAAHHKKRPLNAFMAFRSLYSPQLPGLTQKVKSGLLREMWAAEPRKPLFSVLAQAYTDIRDNHLELVPLDKFLAATAHQLPVVPAAEYLLKMGWELTIVATDQATIIRSTTFNAGAVNSEYPAYTDKSSVDLVNHCYDSGVLQRSSRLVQRTRAGANVMAMPIAAAPAPAAPAQPQVTAFDDFDWEEALRELAAPADPTPEFNFNDPIINLRPDYHPSIDTVTADQQRAYERTPFALHFHPEIQPPVLGFDPNMIQDEFDPFSFFDLSE</sequence>
<dbReference type="InterPro" id="IPR036910">
    <property type="entry name" value="HMG_box_dom_sf"/>
</dbReference>
<dbReference type="InParanoid" id="W2S3X5"/>
<dbReference type="SUPFAM" id="SSF47095">
    <property type="entry name" value="HMG-box"/>
    <property type="match status" value="1"/>
</dbReference>
<dbReference type="GO" id="GO:0005634">
    <property type="term" value="C:nucleus"/>
    <property type="evidence" value="ECO:0007669"/>
    <property type="project" value="UniProtKB-SubCell"/>
</dbReference>
<evidence type="ECO:0000256" key="3">
    <source>
        <dbReference type="ARBA" id="ARBA00023163"/>
    </source>
</evidence>
<feature type="domain" description="Alpha box" evidence="7">
    <location>
        <begin position="82"/>
        <end position="137"/>
    </location>
</feature>
<organism evidence="8 9">
    <name type="scientific">Cyphellophora europaea (strain CBS 101466)</name>
    <name type="common">Phialophora europaea</name>
    <dbReference type="NCBI Taxonomy" id="1220924"/>
    <lineage>
        <taxon>Eukaryota</taxon>
        <taxon>Fungi</taxon>
        <taxon>Dikarya</taxon>
        <taxon>Ascomycota</taxon>
        <taxon>Pezizomycotina</taxon>
        <taxon>Eurotiomycetes</taxon>
        <taxon>Chaetothyriomycetidae</taxon>
        <taxon>Chaetothyriales</taxon>
        <taxon>Cyphellophoraceae</taxon>
        <taxon>Cyphellophora</taxon>
    </lineage>
</organism>
<dbReference type="AlphaFoldDB" id="W2S3X5"/>
<evidence type="ECO:0000256" key="2">
    <source>
        <dbReference type="ARBA" id="ARBA00023125"/>
    </source>
</evidence>
<dbReference type="OrthoDB" id="5398665at2759"/>
<evidence type="ECO:0000313" key="9">
    <source>
        <dbReference type="Proteomes" id="UP000030752"/>
    </source>
</evidence>
<feature type="region of interest" description="Disordered" evidence="6">
    <location>
        <begin position="26"/>
        <end position="83"/>
    </location>
</feature>
<dbReference type="Pfam" id="PF04769">
    <property type="entry name" value="MATalpha_HMGbox"/>
    <property type="match status" value="1"/>
</dbReference>
<dbReference type="VEuPathDB" id="FungiDB:HMPREF1541_02526"/>
<evidence type="ECO:0000313" key="8">
    <source>
        <dbReference type="EMBL" id="ETN43367.1"/>
    </source>
</evidence>
<dbReference type="eggNOG" id="ENOG502S4ZK">
    <property type="taxonomic scope" value="Eukaryota"/>
</dbReference>
<keyword evidence="4 5" id="KW-0539">Nucleus</keyword>
<feature type="compositionally biased region" description="Basic residues" evidence="6">
    <location>
        <begin position="68"/>
        <end position="83"/>
    </location>
</feature>
<dbReference type="EMBL" id="KB822718">
    <property type="protein sequence ID" value="ETN43367.1"/>
    <property type="molecule type" value="Genomic_DNA"/>
</dbReference>
<dbReference type="Proteomes" id="UP000030752">
    <property type="component" value="Unassembled WGS sequence"/>
</dbReference>
<name>W2S3X5_CYPE1</name>
<evidence type="ECO:0000256" key="6">
    <source>
        <dbReference type="SAM" id="MobiDB-lite"/>
    </source>
</evidence>
<dbReference type="GeneID" id="19969865"/>
<gene>
    <name evidence="8" type="ORF">HMPREF1541_02526</name>
</gene>
<comment type="similarity">
    <text evidence="5">Belongs to the MATALPHA1 family.</text>
</comment>
<evidence type="ECO:0000256" key="4">
    <source>
        <dbReference type="ARBA" id="ARBA00023242"/>
    </source>
</evidence>
<dbReference type="GO" id="GO:0045895">
    <property type="term" value="P:positive regulation of mating-type specific transcription, DNA-templated"/>
    <property type="evidence" value="ECO:0007669"/>
    <property type="project" value="InterPro"/>
</dbReference>
<keyword evidence="2 5" id="KW-0238">DNA-binding</keyword>
<dbReference type="PROSITE" id="PS51325">
    <property type="entry name" value="ALPHA_BOX"/>
    <property type="match status" value="1"/>
</dbReference>
<evidence type="ECO:0000256" key="1">
    <source>
        <dbReference type="ARBA" id="ARBA00023015"/>
    </source>
</evidence>
<dbReference type="InterPro" id="IPR006856">
    <property type="entry name" value="MATalpha_HMGbox"/>
</dbReference>